<protein>
    <submittedName>
        <fullName evidence="1">ABC transporter ATP-binding protein</fullName>
    </submittedName>
</protein>
<dbReference type="GO" id="GO:0005524">
    <property type="term" value="F:ATP binding"/>
    <property type="evidence" value="ECO:0007669"/>
    <property type="project" value="UniProtKB-KW"/>
</dbReference>
<evidence type="ECO:0000313" key="2">
    <source>
        <dbReference type="Proteomes" id="UP000289758"/>
    </source>
</evidence>
<keyword evidence="1" id="KW-0547">Nucleotide-binding</keyword>
<keyword evidence="2" id="KW-1185">Reference proteome</keyword>
<feature type="non-terminal residue" evidence="1">
    <location>
        <position position="1"/>
    </location>
</feature>
<keyword evidence="1" id="KW-0067">ATP-binding</keyword>
<gene>
    <name evidence="1" type="ORF">CRV07_15365</name>
</gene>
<name>A0A4Q1AD32_9BACT</name>
<comment type="caution">
    <text evidence="1">The sequence shown here is derived from an EMBL/GenBank/DDBJ whole genome shotgun (WGS) entry which is preliminary data.</text>
</comment>
<dbReference type="Proteomes" id="UP000289758">
    <property type="component" value="Unassembled WGS sequence"/>
</dbReference>
<dbReference type="EMBL" id="PDKK01000046">
    <property type="protein sequence ID" value="RXJ99409.1"/>
    <property type="molecule type" value="Genomic_DNA"/>
</dbReference>
<accession>A0A4Q1AD32</accession>
<evidence type="ECO:0000313" key="1">
    <source>
        <dbReference type="EMBL" id="RXJ99409.1"/>
    </source>
</evidence>
<dbReference type="AlphaFoldDB" id="A0A4Q1AD32"/>
<reference evidence="1 2" key="1">
    <citation type="submission" date="2017-10" db="EMBL/GenBank/DDBJ databases">
        <title>Genomics of the genus Arcobacter.</title>
        <authorList>
            <person name="Perez-Cataluna A."/>
            <person name="Figueras M.J."/>
        </authorList>
    </citation>
    <scope>NUCLEOTIDE SEQUENCE [LARGE SCALE GENOMIC DNA]</scope>
    <source>
        <strain evidence="1 2">CECT 8441</strain>
    </source>
</reference>
<organism evidence="1 2">
    <name type="scientific">Halarcobacter ebronensis</name>
    <dbReference type="NCBI Taxonomy" id="1462615"/>
    <lineage>
        <taxon>Bacteria</taxon>
        <taxon>Pseudomonadati</taxon>
        <taxon>Campylobacterota</taxon>
        <taxon>Epsilonproteobacteria</taxon>
        <taxon>Campylobacterales</taxon>
        <taxon>Arcobacteraceae</taxon>
        <taxon>Halarcobacter</taxon>
    </lineage>
</organism>
<proteinExistence type="predicted"/>
<sequence length="59" mass="6829">AIKLSDEVLVLKAEPVGHIIKSFMFNYPKNLRDNTFVYEQTAKLLSDETIINTFELELK</sequence>